<dbReference type="InterPro" id="IPR010982">
    <property type="entry name" value="Lambda_DNA-bd_dom_sf"/>
</dbReference>
<dbReference type="GO" id="GO:0003677">
    <property type="term" value="F:DNA binding"/>
    <property type="evidence" value="ECO:0007669"/>
    <property type="project" value="UniProtKB-KW"/>
</dbReference>
<evidence type="ECO:0000313" key="3">
    <source>
        <dbReference type="EMBL" id="SDH98647.1"/>
    </source>
</evidence>
<proteinExistence type="predicted"/>
<keyword evidence="4" id="KW-1185">Reference proteome</keyword>
<organism evidence="3 4">
    <name type="scientific">Propionivibrio dicarboxylicus</name>
    <dbReference type="NCBI Taxonomy" id="83767"/>
    <lineage>
        <taxon>Bacteria</taxon>
        <taxon>Pseudomonadati</taxon>
        <taxon>Pseudomonadota</taxon>
        <taxon>Betaproteobacteria</taxon>
        <taxon>Rhodocyclales</taxon>
        <taxon>Rhodocyclaceae</taxon>
        <taxon>Propionivibrio</taxon>
    </lineage>
</organism>
<keyword evidence="1" id="KW-0238">DNA-binding</keyword>
<dbReference type="GO" id="GO:0005829">
    <property type="term" value="C:cytosol"/>
    <property type="evidence" value="ECO:0007669"/>
    <property type="project" value="TreeGrafter"/>
</dbReference>
<dbReference type="Pfam" id="PF13560">
    <property type="entry name" value="HTH_31"/>
    <property type="match status" value="1"/>
</dbReference>
<dbReference type="PROSITE" id="PS50943">
    <property type="entry name" value="HTH_CROC1"/>
    <property type="match status" value="1"/>
</dbReference>
<evidence type="ECO:0000256" key="1">
    <source>
        <dbReference type="ARBA" id="ARBA00023125"/>
    </source>
</evidence>
<dbReference type="InterPro" id="IPR013096">
    <property type="entry name" value="Cupin_2"/>
</dbReference>
<dbReference type="SUPFAM" id="SSF51182">
    <property type="entry name" value="RmlC-like cupins"/>
    <property type="match status" value="1"/>
</dbReference>
<name>A0A1G8GW76_9RHOO</name>
<evidence type="ECO:0000313" key="4">
    <source>
        <dbReference type="Proteomes" id="UP000198607"/>
    </source>
</evidence>
<dbReference type="Gene3D" id="1.10.260.40">
    <property type="entry name" value="lambda repressor-like DNA-binding domains"/>
    <property type="match status" value="1"/>
</dbReference>
<dbReference type="InterPro" id="IPR014710">
    <property type="entry name" value="RmlC-like_jellyroll"/>
</dbReference>
<dbReference type="InterPro" id="IPR001387">
    <property type="entry name" value="Cro/C1-type_HTH"/>
</dbReference>
<accession>A0A1G8GW76</accession>
<dbReference type="AlphaFoldDB" id="A0A1G8GW76"/>
<dbReference type="CDD" id="cd02209">
    <property type="entry name" value="cupin_XRE_C"/>
    <property type="match status" value="1"/>
</dbReference>
<dbReference type="Pfam" id="PF07883">
    <property type="entry name" value="Cupin_2"/>
    <property type="match status" value="1"/>
</dbReference>
<dbReference type="SMART" id="SM00530">
    <property type="entry name" value="HTH_XRE"/>
    <property type="match status" value="1"/>
</dbReference>
<dbReference type="SUPFAM" id="SSF47413">
    <property type="entry name" value="lambda repressor-like DNA-binding domains"/>
    <property type="match status" value="1"/>
</dbReference>
<protein>
    <submittedName>
        <fullName evidence="3">Transcriptional regulator, XRE family with cupin sensor</fullName>
    </submittedName>
</protein>
<dbReference type="STRING" id="83767.SAMN05660652_02655"/>
<dbReference type="EMBL" id="FNCY01000011">
    <property type="protein sequence ID" value="SDH98647.1"/>
    <property type="molecule type" value="Genomic_DNA"/>
</dbReference>
<dbReference type="InterPro" id="IPR011051">
    <property type="entry name" value="RmlC_Cupin_sf"/>
</dbReference>
<feature type="domain" description="HTH cro/C1-type" evidence="2">
    <location>
        <begin position="9"/>
        <end position="63"/>
    </location>
</feature>
<reference evidence="3 4" key="1">
    <citation type="submission" date="2016-10" db="EMBL/GenBank/DDBJ databases">
        <authorList>
            <person name="de Groot N.N."/>
        </authorList>
    </citation>
    <scope>NUCLEOTIDE SEQUENCE [LARGE SCALE GENOMIC DNA]</scope>
    <source>
        <strain evidence="3 4">DSM 5885</strain>
    </source>
</reference>
<dbReference type="PANTHER" id="PTHR46797:SF19">
    <property type="entry name" value="BLL2473 PROTEIN"/>
    <property type="match status" value="1"/>
</dbReference>
<sequence length="186" mass="19965">MRKYVGERIKALREAQDMTLSQVCKLTGIDEDRLQAYEDGSAVPSIGAVIQLSRVLGSKMAGLLHGGATVSDSLTICRSGESLAGEQGGTEQSYSYASLTRPGTVGHTMEPFLLTFDPNLRQGVPITHDGQEFVYVVSGAVELFYDGHSYRLDTGDSAYLDSSQPHTFHGLGNEVAKVLAVVSYSS</sequence>
<gene>
    <name evidence="3" type="ORF">SAMN05660652_02655</name>
</gene>
<dbReference type="RefSeq" id="WP_091938388.1">
    <property type="nucleotide sequence ID" value="NZ_FNCY01000011.1"/>
</dbReference>
<dbReference type="OrthoDB" id="9805356at2"/>
<dbReference type="PANTHER" id="PTHR46797">
    <property type="entry name" value="HTH-TYPE TRANSCRIPTIONAL REGULATOR"/>
    <property type="match status" value="1"/>
</dbReference>
<dbReference type="Proteomes" id="UP000198607">
    <property type="component" value="Unassembled WGS sequence"/>
</dbReference>
<dbReference type="InterPro" id="IPR050807">
    <property type="entry name" value="TransReg_Diox_bact_type"/>
</dbReference>
<dbReference type="GO" id="GO:0003700">
    <property type="term" value="F:DNA-binding transcription factor activity"/>
    <property type="evidence" value="ECO:0007669"/>
    <property type="project" value="TreeGrafter"/>
</dbReference>
<dbReference type="Gene3D" id="2.60.120.10">
    <property type="entry name" value="Jelly Rolls"/>
    <property type="match status" value="1"/>
</dbReference>
<evidence type="ECO:0000259" key="2">
    <source>
        <dbReference type="PROSITE" id="PS50943"/>
    </source>
</evidence>
<dbReference type="CDD" id="cd00093">
    <property type="entry name" value="HTH_XRE"/>
    <property type="match status" value="1"/>
</dbReference>